<evidence type="ECO:0000313" key="3">
    <source>
        <dbReference type="Proteomes" id="UP000469440"/>
    </source>
</evidence>
<dbReference type="OrthoDB" id="2300997at2"/>
<protein>
    <recommendedName>
        <fullName evidence="1">Thoeris anti-defense 2-like domain-containing protein</fullName>
    </recommendedName>
</protein>
<proteinExistence type="predicted"/>
<gene>
    <name evidence="2" type="ORF">CAFE_23480</name>
</gene>
<evidence type="ECO:0000313" key="2">
    <source>
        <dbReference type="EMBL" id="MVB11626.1"/>
    </source>
</evidence>
<dbReference type="Proteomes" id="UP000469440">
    <property type="component" value="Unassembled WGS sequence"/>
</dbReference>
<name>A0A6N8I0L2_9FIRM</name>
<dbReference type="AlphaFoldDB" id="A0A6N8I0L2"/>
<evidence type="ECO:0000259" key="1">
    <source>
        <dbReference type="Pfam" id="PF11195"/>
    </source>
</evidence>
<accession>A0A6N8I0L2</accession>
<dbReference type="EMBL" id="VWXL01000067">
    <property type="protein sequence ID" value="MVB11626.1"/>
    <property type="molecule type" value="Genomic_DNA"/>
</dbReference>
<organism evidence="2 3">
    <name type="scientific">Caproicibacter fermentans</name>
    <dbReference type="NCBI Taxonomy" id="2576756"/>
    <lineage>
        <taxon>Bacteria</taxon>
        <taxon>Bacillati</taxon>
        <taxon>Bacillota</taxon>
        <taxon>Clostridia</taxon>
        <taxon>Eubacteriales</taxon>
        <taxon>Acutalibacteraceae</taxon>
        <taxon>Caproicibacter</taxon>
    </lineage>
</organism>
<comment type="caution">
    <text evidence="2">The sequence shown here is derived from an EMBL/GenBank/DDBJ whole genome shotgun (WGS) entry which is preliminary data.</text>
</comment>
<sequence length="63" mass="7252">MDIAEAARQGKGIRRAVWPEDWCIKPTSSELACVFFSKEESAPRWEPTKEDLVANDWEAITER</sequence>
<dbReference type="Pfam" id="PF11195">
    <property type="entry name" value="Tad2-like"/>
    <property type="match status" value="1"/>
</dbReference>
<dbReference type="InterPro" id="IPR021361">
    <property type="entry name" value="Tad2-like_dom"/>
</dbReference>
<dbReference type="RefSeq" id="WP_156990773.1">
    <property type="nucleotide sequence ID" value="NZ_VWXL01000067.1"/>
</dbReference>
<keyword evidence="3" id="KW-1185">Reference proteome</keyword>
<feature type="domain" description="Thoeris anti-defense 2-like" evidence="1">
    <location>
        <begin position="3"/>
        <end position="59"/>
    </location>
</feature>
<reference evidence="2 3" key="1">
    <citation type="submission" date="2019-09" db="EMBL/GenBank/DDBJ databases">
        <title>Genome sequence of Clostridium sp. EA1.</title>
        <authorList>
            <person name="Poehlein A."/>
            <person name="Bengelsdorf F.R."/>
            <person name="Daniel R."/>
        </authorList>
    </citation>
    <scope>NUCLEOTIDE SEQUENCE [LARGE SCALE GENOMIC DNA]</scope>
    <source>
        <strain evidence="2 3">EA1</strain>
    </source>
</reference>